<feature type="compositionally biased region" description="Polar residues" evidence="1">
    <location>
        <begin position="66"/>
        <end position="83"/>
    </location>
</feature>
<reference evidence="3 4" key="1">
    <citation type="submission" date="2024-02" db="EMBL/GenBank/DDBJ databases">
        <title>de novo genome assembly of Solanum bulbocastanum strain 11H21.</title>
        <authorList>
            <person name="Hosaka A.J."/>
        </authorList>
    </citation>
    <scope>NUCLEOTIDE SEQUENCE [LARGE SCALE GENOMIC DNA]</scope>
    <source>
        <tissue evidence="3">Young leaves</tissue>
    </source>
</reference>
<gene>
    <name evidence="3" type="ORF">RDI58_024516</name>
</gene>
<name>A0AAN8SXT7_SOLBU</name>
<feature type="domain" description="DUF4216" evidence="2">
    <location>
        <begin position="4"/>
        <end position="59"/>
    </location>
</feature>
<dbReference type="InterPro" id="IPR025312">
    <property type="entry name" value="DUF4216"/>
</dbReference>
<evidence type="ECO:0000256" key="1">
    <source>
        <dbReference type="SAM" id="MobiDB-lite"/>
    </source>
</evidence>
<proteinExistence type="predicted"/>
<dbReference type="EMBL" id="JBANQN010000010">
    <property type="protein sequence ID" value="KAK6777798.1"/>
    <property type="molecule type" value="Genomic_DNA"/>
</dbReference>
<evidence type="ECO:0000313" key="3">
    <source>
        <dbReference type="EMBL" id="KAK6777798.1"/>
    </source>
</evidence>
<accession>A0AAN8SXT7</accession>
<keyword evidence="4" id="KW-1185">Reference proteome</keyword>
<evidence type="ECO:0000313" key="4">
    <source>
        <dbReference type="Proteomes" id="UP001371456"/>
    </source>
</evidence>
<dbReference type="Pfam" id="PF13952">
    <property type="entry name" value="DUF4216"/>
    <property type="match status" value="1"/>
</dbReference>
<organism evidence="3 4">
    <name type="scientific">Solanum bulbocastanum</name>
    <name type="common">Wild potato</name>
    <dbReference type="NCBI Taxonomy" id="147425"/>
    <lineage>
        <taxon>Eukaryota</taxon>
        <taxon>Viridiplantae</taxon>
        <taxon>Streptophyta</taxon>
        <taxon>Embryophyta</taxon>
        <taxon>Tracheophyta</taxon>
        <taxon>Spermatophyta</taxon>
        <taxon>Magnoliopsida</taxon>
        <taxon>eudicotyledons</taxon>
        <taxon>Gunneridae</taxon>
        <taxon>Pentapetalae</taxon>
        <taxon>asterids</taxon>
        <taxon>lamiids</taxon>
        <taxon>Solanales</taxon>
        <taxon>Solanaceae</taxon>
        <taxon>Solanoideae</taxon>
        <taxon>Solaneae</taxon>
        <taxon>Solanum</taxon>
    </lineage>
</organism>
<dbReference type="Proteomes" id="UP001371456">
    <property type="component" value="Unassembled WGS sequence"/>
</dbReference>
<feature type="region of interest" description="Disordered" evidence="1">
    <location>
        <begin position="66"/>
        <end position="96"/>
    </location>
</feature>
<sequence length="96" mass="11158">MEDDTTRNRGYRTDAWKFNYANFSKLIHTGDCEDHDPFIEASQANMVYHVDNETDKEWSDIIQKTMSKSSNPSSPLRQQSQMRGNIFINPLERSGL</sequence>
<comment type="caution">
    <text evidence="3">The sequence shown here is derived from an EMBL/GenBank/DDBJ whole genome shotgun (WGS) entry which is preliminary data.</text>
</comment>
<dbReference type="AlphaFoldDB" id="A0AAN8SXT7"/>
<evidence type="ECO:0000259" key="2">
    <source>
        <dbReference type="Pfam" id="PF13952"/>
    </source>
</evidence>
<protein>
    <recommendedName>
        <fullName evidence="2">DUF4216 domain-containing protein</fullName>
    </recommendedName>
</protein>